<dbReference type="SUPFAM" id="SSF88946">
    <property type="entry name" value="Sigma2 domain of RNA polymerase sigma factors"/>
    <property type="match status" value="1"/>
</dbReference>
<proteinExistence type="predicted"/>
<dbReference type="EMBL" id="JQCN01000048">
    <property type="protein sequence ID" value="KRN98398.1"/>
    <property type="molecule type" value="Genomic_DNA"/>
</dbReference>
<dbReference type="GO" id="GO:0006352">
    <property type="term" value="P:DNA-templated transcription initiation"/>
    <property type="evidence" value="ECO:0007669"/>
    <property type="project" value="InterPro"/>
</dbReference>
<evidence type="ECO:0000313" key="1">
    <source>
        <dbReference type="EMBL" id="KRN98398.1"/>
    </source>
</evidence>
<sequence length="215" mass="25083">MNTATSIHKNRGSSMVEISKYKYGDDDLKLITDILEDPESLSFMTLFQKYRPLVFATIGAFHFRYYDNDDLKVEAMMVCYRSVQDFDPNRRSSFGSFFKANLTNYFFTLLRNQKAKKRQHDLFTSSYESLLINNGSGYLGPDYTNMSPDRHLLLQEDFKKLSKVLSPLEVQVMEMYCSPNAFSKHNIAENLQISDDRLYNARSRCKIKTKKVIYS</sequence>
<dbReference type="GO" id="GO:0003700">
    <property type="term" value="F:DNA-binding transcription factor activity"/>
    <property type="evidence" value="ECO:0007669"/>
    <property type="project" value="InterPro"/>
</dbReference>
<dbReference type="AlphaFoldDB" id="A0A0R2L977"/>
<accession>A0A0R2L977</accession>
<reference evidence="1 2" key="1">
    <citation type="journal article" date="2015" name="Genome Announc.">
        <title>Expanding the biotechnology potential of lactobacilli through comparative genomics of 213 strains and associated genera.</title>
        <authorList>
            <person name="Sun Z."/>
            <person name="Harris H.M."/>
            <person name="McCann A."/>
            <person name="Guo C."/>
            <person name="Argimon S."/>
            <person name="Zhang W."/>
            <person name="Yang X."/>
            <person name="Jeffery I.B."/>
            <person name="Cooney J.C."/>
            <person name="Kagawa T.F."/>
            <person name="Liu W."/>
            <person name="Song Y."/>
            <person name="Salvetti E."/>
            <person name="Wrobel A."/>
            <person name="Rasinkangas P."/>
            <person name="Parkhill J."/>
            <person name="Rea M.C."/>
            <person name="O'Sullivan O."/>
            <person name="Ritari J."/>
            <person name="Douillard F.P."/>
            <person name="Paul Ross R."/>
            <person name="Yang R."/>
            <person name="Briner A.E."/>
            <person name="Felis G.E."/>
            <person name="de Vos W.M."/>
            <person name="Barrangou R."/>
            <person name="Klaenhammer T.R."/>
            <person name="Caufield P.W."/>
            <person name="Cui Y."/>
            <person name="Zhang H."/>
            <person name="O'Toole P.W."/>
        </authorList>
    </citation>
    <scope>NUCLEOTIDE SEQUENCE [LARGE SCALE GENOMIC DNA]</scope>
    <source>
        <strain evidence="1 2">NBRC 103219</strain>
    </source>
</reference>
<dbReference type="InterPro" id="IPR013325">
    <property type="entry name" value="RNA_pol_sigma_r2"/>
</dbReference>
<protein>
    <submittedName>
        <fullName evidence="1">RNA polymerase factor sigma-70</fullName>
    </submittedName>
</protein>
<evidence type="ECO:0000313" key="2">
    <source>
        <dbReference type="Proteomes" id="UP000051886"/>
    </source>
</evidence>
<keyword evidence="2" id="KW-1185">Reference proteome</keyword>
<gene>
    <name evidence="1" type="ORF">IV66_GL002047</name>
</gene>
<dbReference type="PATRIC" id="fig|449659.4.peg.2101"/>
<dbReference type="Proteomes" id="UP000051886">
    <property type="component" value="Unassembled WGS sequence"/>
</dbReference>
<comment type="caution">
    <text evidence="1">The sequence shown here is derived from an EMBL/GenBank/DDBJ whole genome shotgun (WGS) entry which is preliminary data.</text>
</comment>
<organism evidence="1 2">
    <name type="scientific">Ligilactobacillus pobuzihii</name>
    <dbReference type="NCBI Taxonomy" id="449659"/>
    <lineage>
        <taxon>Bacteria</taxon>
        <taxon>Bacillati</taxon>
        <taxon>Bacillota</taxon>
        <taxon>Bacilli</taxon>
        <taxon>Lactobacillales</taxon>
        <taxon>Lactobacillaceae</taxon>
        <taxon>Ligilactobacillus</taxon>
    </lineage>
</organism>
<dbReference type="NCBIfam" id="TIGR02937">
    <property type="entry name" value="sigma70-ECF"/>
    <property type="match status" value="1"/>
</dbReference>
<dbReference type="InterPro" id="IPR014284">
    <property type="entry name" value="RNA_pol_sigma-70_dom"/>
</dbReference>
<name>A0A0R2L977_9LACO</name>
<dbReference type="Gene3D" id="1.10.1740.10">
    <property type="match status" value="1"/>
</dbReference>
<dbReference type="STRING" id="449659.IV66_GL002047"/>